<evidence type="ECO:0000313" key="1">
    <source>
        <dbReference type="EMBL" id="HHI00619.1"/>
    </source>
</evidence>
<reference evidence="1" key="1">
    <citation type="journal article" date="2020" name="mSystems">
        <title>Genome- and Community-Level Interaction Insights into Carbon Utilization and Element Cycling Functions of Hydrothermarchaeota in Hydrothermal Sediment.</title>
        <authorList>
            <person name="Zhou Z."/>
            <person name="Liu Y."/>
            <person name="Xu W."/>
            <person name="Pan J."/>
            <person name="Luo Z.H."/>
            <person name="Li M."/>
        </authorList>
    </citation>
    <scope>NUCLEOTIDE SEQUENCE [LARGE SCALE GENOMIC DNA]</scope>
    <source>
        <strain evidence="1">HyVt-93</strain>
    </source>
</reference>
<accession>A0A7C5JWJ6</accession>
<dbReference type="Proteomes" id="UP000886217">
    <property type="component" value="Unassembled WGS sequence"/>
</dbReference>
<comment type="caution">
    <text evidence="1">The sequence shown here is derived from an EMBL/GenBank/DDBJ whole genome shotgun (WGS) entry which is preliminary data.</text>
</comment>
<dbReference type="InterPro" id="IPR029063">
    <property type="entry name" value="SAM-dependent_MTases_sf"/>
</dbReference>
<protein>
    <recommendedName>
        <fullName evidence="2">Class I SAM-dependent methyltransferase</fullName>
    </recommendedName>
</protein>
<proteinExistence type="predicted"/>
<dbReference type="Gene3D" id="3.40.50.150">
    <property type="entry name" value="Vaccinia Virus protein VP39"/>
    <property type="match status" value="1"/>
</dbReference>
<evidence type="ECO:0008006" key="2">
    <source>
        <dbReference type="Google" id="ProtNLM"/>
    </source>
</evidence>
<dbReference type="AlphaFoldDB" id="A0A7C5JWJ6"/>
<dbReference type="SUPFAM" id="SSF53335">
    <property type="entry name" value="S-adenosyl-L-methionine-dependent methyltransferases"/>
    <property type="match status" value="1"/>
</dbReference>
<gene>
    <name evidence="1" type="ORF">ENL40_03975</name>
</gene>
<dbReference type="EMBL" id="DRTU01000174">
    <property type="protein sequence ID" value="HHI00619.1"/>
    <property type="molecule type" value="Genomic_DNA"/>
</dbReference>
<sequence>MNMTLSVSKTYFEDVKRVQNEIWQDIDVRDKIVIDVGVGESTKKLIELGARVVVVENDPQRIKELNVPIIICDFLNFPFQTRIADIVVFYFTLHEINPNFHASALSIASKIAPQVIIVEPFPHGCPAYEEFAWIWKNAMQSIGRFEEYKPLNYWETILKKVGFKIISRKIVNWKVNIPSDVLEDIVRVTIEDWKKKGVSEIWIDTLQKFLEKKPKMKWSDIAVIVGLFL</sequence>
<name>A0A7C5JWJ6_THELI</name>
<organism evidence="1">
    <name type="scientific">Thermococcus litoralis</name>
    <dbReference type="NCBI Taxonomy" id="2265"/>
    <lineage>
        <taxon>Archaea</taxon>
        <taxon>Methanobacteriati</taxon>
        <taxon>Methanobacteriota</taxon>
        <taxon>Thermococci</taxon>
        <taxon>Thermococcales</taxon>
        <taxon>Thermococcaceae</taxon>
        <taxon>Thermococcus</taxon>
    </lineage>
</organism>